<dbReference type="STRING" id="101127.A0A1X2GEE7"/>
<feature type="compositionally biased region" description="Polar residues" evidence="1">
    <location>
        <begin position="133"/>
        <end position="146"/>
    </location>
</feature>
<feature type="region of interest" description="Disordered" evidence="1">
    <location>
        <begin position="116"/>
        <end position="148"/>
    </location>
</feature>
<dbReference type="EMBL" id="MCGT01000019">
    <property type="protein sequence ID" value="ORX51912.1"/>
    <property type="molecule type" value="Genomic_DNA"/>
</dbReference>
<accession>A0A1X2GEE7</accession>
<feature type="compositionally biased region" description="Polar residues" evidence="1">
    <location>
        <begin position="116"/>
        <end position="125"/>
    </location>
</feature>
<sequence length="519" mass="58227">MFPGSIEIAEYVMKRDASFEGFLESYTENMAVWSSSLSTNSPSNLYSVWKKRFIQSWNSSRNDRPDRIKYDQEIWTFLYEETKGIISCRNSFKLQGLSVLNEVSNVVGGKLIQSLTTSHSPSTSQRTDKENTKMNSSEADLPQQLSEDGRRNNELGIAIPAIKIPAPANRFILNGVDISVLFYAFQAAAAISVGNQFFLESHVHHILSLFSIFLVQKERFHPDIIALFDRHVVNDVVDHMHQMFSVGAHGKEFPLEPMKQVSKVVKDIKHGRIQRRDAVIDLHILCRSLSLAEAKVVGVIAKLIEKLPKENFKDAVQEAEHCARFVDPILSGLFDDPENDVFFRWTSVINGEAKNDNTLTAARPDSLITSMDGLYFGMSLGFAEMKPTTNTSTYFAAKDLVRLGVFSKNSIDQNNLKGCLTIQVVGFKMTFFLTTLLADGLYAMVELCTLTIPASLNDLSQFLACDDDLLSVVNCFHAWCSPLPEPLPTAHKRKSLDDSAFSEIVSPTRSMKRRAYTSH</sequence>
<gene>
    <name evidence="2" type="ORF">DM01DRAFT_1323768</name>
</gene>
<evidence type="ECO:0000313" key="2">
    <source>
        <dbReference type="EMBL" id="ORX51912.1"/>
    </source>
</evidence>
<keyword evidence="3" id="KW-1185">Reference proteome</keyword>
<reference evidence="2 3" key="1">
    <citation type="submission" date="2016-07" db="EMBL/GenBank/DDBJ databases">
        <title>Pervasive Adenine N6-methylation of Active Genes in Fungi.</title>
        <authorList>
            <consortium name="DOE Joint Genome Institute"/>
            <person name="Mondo S.J."/>
            <person name="Dannebaum R.O."/>
            <person name="Kuo R.C."/>
            <person name="Labutti K."/>
            <person name="Haridas S."/>
            <person name="Kuo A."/>
            <person name="Salamov A."/>
            <person name="Ahrendt S.R."/>
            <person name="Lipzen A."/>
            <person name="Sullivan W."/>
            <person name="Andreopoulos W.B."/>
            <person name="Clum A."/>
            <person name="Lindquist E."/>
            <person name="Daum C."/>
            <person name="Ramamoorthy G.K."/>
            <person name="Gryganskyi A."/>
            <person name="Culley D."/>
            <person name="Magnuson J.K."/>
            <person name="James T.Y."/>
            <person name="O'Malley M.A."/>
            <person name="Stajich J.E."/>
            <person name="Spatafora J.W."/>
            <person name="Visel A."/>
            <person name="Grigoriev I.V."/>
        </authorList>
    </citation>
    <scope>NUCLEOTIDE SEQUENCE [LARGE SCALE GENOMIC DNA]</scope>
    <source>
        <strain evidence="2 3">NRRL 3301</strain>
    </source>
</reference>
<dbReference type="Proteomes" id="UP000242146">
    <property type="component" value="Unassembled WGS sequence"/>
</dbReference>
<dbReference type="AlphaFoldDB" id="A0A1X2GEE7"/>
<organism evidence="2 3">
    <name type="scientific">Hesseltinella vesiculosa</name>
    <dbReference type="NCBI Taxonomy" id="101127"/>
    <lineage>
        <taxon>Eukaryota</taxon>
        <taxon>Fungi</taxon>
        <taxon>Fungi incertae sedis</taxon>
        <taxon>Mucoromycota</taxon>
        <taxon>Mucoromycotina</taxon>
        <taxon>Mucoromycetes</taxon>
        <taxon>Mucorales</taxon>
        <taxon>Cunninghamellaceae</taxon>
        <taxon>Hesseltinella</taxon>
    </lineage>
</organism>
<evidence type="ECO:0000313" key="3">
    <source>
        <dbReference type="Proteomes" id="UP000242146"/>
    </source>
</evidence>
<evidence type="ECO:0000256" key="1">
    <source>
        <dbReference type="SAM" id="MobiDB-lite"/>
    </source>
</evidence>
<name>A0A1X2GEE7_9FUNG</name>
<dbReference type="OrthoDB" id="2225686at2759"/>
<proteinExistence type="predicted"/>
<protein>
    <submittedName>
        <fullName evidence="2">Uncharacterized protein</fullName>
    </submittedName>
</protein>
<comment type="caution">
    <text evidence="2">The sequence shown here is derived from an EMBL/GenBank/DDBJ whole genome shotgun (WGS) entry which is preliminary data.</text>
</comment>